<evidence type="ECO:0000313" key="2">
    <source>
        <dbReference type="Proteomes" id="UP000599074"/>
    </source>
</evidence>
<name>A0A8J3TDX7_9ACTN</name>
<sequence length="123" mass="13676">MTQAAHRGQPNHLLRQARRALLSPSGSGRPLSRQELADAANAWLYHTSGIVVCRDADYIKRLERGLRHWPQDHYRAALGATTDAELGFHCAHQDPTKAHPRPDKPSPLCATCPFNQTTTRTCS</sequence>
<comment type="caution">
    <text evidence="1">The sequence shown here is derived from an EMBL/GenBank/DDBJ whole genome shotgun (WGS) entry which is preliminary data.</text>
</comment>
<dbReference type="Proteomes" id="UP000599074">
    <property type="component" value="Unassembled WGS sequence"/>
</dbReference>
<proteinExistence type="predicted"/>
<reference evidence="1" key="1">
    <citation type="submission" date="2021-01" db="EMBL/GenBank/DDBJ databases">
        <title>Whole genome shotgun sequence of Planosporangium mesophilum NBRC 109066.</title>
        <authorList>
            <person name="Komaki H."/>
            <person name="Tamura T."/>
        </authorList>
    </citation>
    <scope>NUCLEOTIDE SEQUENCE</scope>
    <source>
        <strain evidence="1">NBRC 109066</strain>
    </source>
</reference>
<keyword evidence="2" id="KW-1185">Reference proteome</keyword>
<organism evidence="1 2">
    <name type="scientific">Planosporangium mesophilum</name>
    <dbReference type="NCBI Taxonomy" id="689768"/>
    <lineage>
        <taxon>Bacteria</taxon>
        <taxon>Bacillati</taxon>
        <taxon>Actinomycetota</taxon>
        <taxon>Actinomycetes</taxon>
        <taxon>Micromonosporales</taxon>
        <taxon>Micromonosporaceae</taxon>
        <taxon>Planosporangium</taxon>
    </lineage>
</organism>
<dbReference type="RefSeq" id="WP_168114279.1">
    <property type="nucleotide sequence ID" value="NZ_BOON01000031.1"/>
</dbReference>
<dbReference type="AlphaFoldDB" id="A0A8J3TDX7"/>
<dbReference type="EMBL" id="BOON01000031">
    <property type="protein sequence ID" value="GII23696.1"/>
    <property type="molecule type" value="Genomic_DNA"/>
</dbReference>
<evidence type="ECO:0000313" key="1">
    <source>
        <dbReference type="EMBL" id="GII23696.1"/>
    </source>
</evidence>
<gene>
    <name evidence="1" type="ORF">Pme01_32930</name>
</gene>
<accession>A0A8J3TDX7</accession>
<protein>
    <submittedName>
        <fullName evidence="1">Uncharacterized protein</fullName>
    </submittedName>
</protein>